<evidence type="ECO:0008006" key="4">
    <source>
        <dbReference type="Google" id="ProtNLM"/>
    </source>
</evidence>
<dbReference type="EMBL" id="FOQD01000005">
    <property type="protein sequence ID" value="SFI05158.1"/>
    <property type="molecule type" value="Genomic_DNA"/>
</dbReference>
<accession>A0A1I3F1V3</accession>
<organism evidence="2 3">
    <name type="scientific">Planctomicrobium piriforme</name>
    <dbReference type="NCBI Taxonomy" id="1576369"/>
    <lineage>
        <taxon>Bacteria</taxon>
        <taxon>Pseudomonadati</taxon>
        <taxon>Planctomycetota</taxon>
        <taxon>Planctomycetia</taxon>
        <taxon>Planctomycetales</taxon>
        <taxon>Planctomycetaceae</taxon>
        <taxon>Planctomicrobium</taxon>
    </lineage>
</organism>
<dbReference type="AlphaFoldDB" id="A0A1I3F1V3"/>
<gene>
    <name evidence="2" type="ORF">SAMN05421753_10542</name>
</gene>
<keyword evidence="3" id="KW-1185">Reference proteome</keyword>
<reference evidence="3" key="1">
    <citation type="submission" date="2016-10" db="EMBL/GenBank/DDBJ databases">
        <authorList>
            <person name="Varghese N."/>
            <person name="Submissions S."/>
        </authorList>
    </citation>
    <scope>NUCLEOTIDE SEQUENCE [LARGE SCALE GENOMIC DNA]</scope>
    <source>
        <strain evidence="3">DSM 26348</strain>
    </source>
</reference>
<feature type="signal peptide" evidence="1">
    <location>
        <begin position="1"/>
        <end position="28"/>
    </location>
</feature>
<evidence type="ECO:0000256" key="1">
    <source>
        <dbReference type="SAM" id="SignalP"/>
    </source>
</evidence>
<evidence type="ECO:0000313" key="2">
    <source>
        <dbReference type="EMBL" id="SFI05158.1"/>
    </source>
</evidence>
<feature type="chain" id="PRO_5011543790" description="Soil-associated protein, TIGR03435 family" evidence="1">
    <location>
        <begin position="29"/>
        <end position="434"/>
    </location>
</feature>
<sequence>MSGKRVSSWRMSCVAMLVVVGVVSHLEAADAPATAASAAKVIDLAALPLMPDAQTPGARSLAQLTYVAPASVKAAFTFHQQQLTKLNWKEEPGGYVTDQFASGTFTRDGFQVALTVSPGSKPHEATVMLINLGNVDLTKVPAPPGAKPLYVGAATAMYLTDESVDAAKASVRKTLEQQGWTPYGESGPQHFFRQNAMRLGAMVDSAPAQMGKTSISYTAALMSVELPVLPNAEQVHYADVTKTVDFSTAAKPQEVDQFYRTALASAGWKPTSDKLLKIDDRDTTIFRNDAGDMLTMSISSDGNMQRVQVQQQSAAEVAEFERKAKAAAEAYVAKNKAMPGKVTLTLPKAAKKVETNKSRVEFQLPAGQSSRAVDEIRQALVTAGWTVSEKIQETHFGTFSLSSGQQSISIVYVDSGLTPGEVTISGIGTEFDVK</sequence>
<name>A0A1I3F1V3_9PLAN</name>
<protein>
    <recommendedName>
        <fullName evidence="4">Soil-associated protein, TIGR03435 family</fullName>
    </recommendedName>
</protein>
<dbReference type="Proteomes" id="UP000199518">
    <property type="component" value="Unassembled WGS sequence"/>
</dbReference>
<dbReference type="OrthoDB" id="260615at2"/>
<evidence type="ECO:0000313" key="3">
    <source>
        <dbReference type="Proteomes" id="UP000199518"/>
    </source>
</evidence>
<keyword evidence="1" id="KW-0732">Signal</keyword>
<proteinExistence type="predicted"/>
<dbReference type="RefSeq" id="WP_139228325.1">
    <property type="nucleotide sequence ID" value="NZ_FOQD01000005.1"/>
</dbReference>